<reference evidence="1" key="1">
    <citation type="submission" date="2023-03" db="EMBL/GenBank/DDBJ databases">
        <title>Massive genome expansion in bonnet fungi (Mycena s.s.) driven by repeated elements and novel gene families across ecological guilds.</title>
        <authorList>
            <consortium name="Lawrence Berkeley National Laboratory"/>
            <person name="Harder C.B."/>
            <person name="Miyauchi S."/>
            <person name="Viragh M."/>
            <person name="Kuo A."/>
            <person name="Thoen E."/>
            <person name="Andreopoulos B."/>
            <person name="Lu D."/>
            <person name="Skrede I."/>
            <person name="Drula E."/>
            <person name="Henrissat B."/>
            <person name="Morin E."/>
            <person name="Kohler A."/>
            <person name="Barry K."/>
            <person name="LaButti K."/>
            <person name="Morin E."/>
            <person name="Salamov A."/>
            <person name="Lipzen A."/>
            <person name="Mereny Z."/>
            <person name="Hegedus B."/>
            <person name="Baldrian P."/>
            <person name="Stursova M."/>
            <person name="Weitz H."/>
            <person name="Taylor A."/>
            <person name="Grigoriev I.V."/>
            <person name="Nagy L.G."/>
            <person name="Martin F."/>
            <person name="Kauserud H."/>
        </authorList>
    </citation>
    <scope>NUCLEOTIDE SEQUENCE</scope>
    <source>
        <strain evidence="1">CBHHK182m</strain>
    </source>
</reference>
<keyword evidence="2" id="KW-1185">Reference proteome</keyword>
<name>A0AAD7MJ32_9AGAR</name>
<dbReference type="AlphaFoldDB" id="A0AAD7MJ32"/>
<accession>A0AAD7MJ32</accession>
<sequence>MLTMHSSVFRDLFTLPIPPDEAMIDNCSVVVLSGDTAQDWTLFLGALFPQYYSTEVPSLELLAAMLRLSKKYDFPLFRADCVRRLKEDLPRTLEEHDRLGLEWKNFTALGTPDAYLFLASLLREISLPSLLPFCYYSIIRDHRSIAMAKILDHSDHSVNTTDRLACSLGYAKLLKFQSGTSAWLGLDGGAFGQPRECASACTSRALASHISMNIQTKRHPLDIWILSKWNELQRWYGLCLLCHERNKARQHCWRSLPNVFGLPDWEELKALDFE</sequence>
<proteinExistence type="predicted"/>
<organism evidence="1 2">
    <name type="scientific">Mycena metata</name>
    <dbReference type="NCBI Taxonomy" id="1033252"/>
    <lineage>
        <taxon>Eukaryota</taxon>
        <taxon>Fungi</taxon>
        <taxon>Dikarya</taxon>
        <taxon>Basidiomycota</taxon>
        <taxon>Agaricomycotina</taxon>
        <taxon>Agaricomycetes</taxon>
        <taxon>Agaricomycetidae</taxon>
        <taxon>Agaricales</taxon>
        <taxon>Marasmiineae</taxon>
        <taxon>Mycenaceae</taxon>
        <taxon>Mycena</taxon>
    </lineage>
</organism>
<protein>
    <recommendedName>
        <fullName evidence="3">BTB domain-containing protein</fullName>
    </recommendedName>
</protein>
<dbReference type="Proteomes" id="UP001215598">
    <property type="component" value="Unassembled WGS sequence"/>
</dbReference>
<dbReference type="EMBL" id="JARKIB010000246">
    <property type="protein sequence ID" value="KAJ7719901.1"/>
    <property type="molecule type" value="Genomic_DNA"/>
</dbReference>
<evidence type="ECO:0000313" key="2">
    <source>
        <dbReference type="Proteomes" id="UP001215598"/>
    </source>
</evidence>
<evidence type="ECO:0008006" key="3">
    <source>
        <dbReference type="Google" id="ProtNLM"/>
    </source>
</evidence>
<evidence type="ECO:0000313" key="1">
    <source>
        <dbReference type="EMBL" id="KAJ7719901.1"/>
    </source>
</evidence>
<comment type="caution">
    <text evidence="1">The sequence shown here is derived from an EMBL/GenBank/DDBJ whole genome shotgun (WGS) entry which is preliminary data.</text>
</comment>
<gene>
    <name evidence="1" type="ORF">B0H16DRAFT_392967</name>
</gene>